<reference evidence="1 4" key="2">
    <citation type="submission" date="2020-08" db="EMBL/GenBank/DDBJ databases">
        <title>Genomic Encyclopedia of Type Strains, Phase III (KMG-III): the genomes of soil and plant-associated and newly described type strains.</title>
        <authorList>
            <person name="Whitman W."/>
        </authorList>
    </citation>
    <scope>NUCLEOTIDE SEQUENCE [LARGE SCALE GENOMIC DNA]</scope>
    <source>
        <strain evidence="1 4">CECT 7753</strain>
    </source>
</reference>
<evidence type="ECO:0000313" key="1">
    <source>
        <dbReference type="EMBL" id="MBB3225276.1"/>
    </source>
</evidence>
<gene>
    <name evidence="2" type="ORF">FCL38_19085</name>
    <name evidence="1" type="ORF">FHS02_006147</name>
</gene>
<evidence type="ECO:0000313" key="3">
    <source>
        <dbReference type="Proteomes" id="UP000298763"/>
    </source>
</evidence>
<dbReference type="AlphaFoldDB" id="A0A4P8HU72"/>
<proteinExistence type="predicted"/>
<dbReference type="EMBL" id="JACHXS010000018">
    <property type="protein sequence ID" value="MBB3225276.1"/>
    <property type="molecule type" value="Genomic_DNA"/>
</dbReference>
<name>A0A4P8HU72_9BURK</name>
<dbReference type="EMBL" id="CP040017">
    <property type="protein sequence ID" value="QCP12288.1"/>
    <property type="molecule type" value="Genomic_DNA"/>
</dbReference>
<dbReference type="SUPFAM" id="SSF53448">
    <property type="entry name" value="Nucleotide-diphospho-sugar transferases"/>
    <property type="match status" value="1"/>
</dbReference>
<organism evidence="1 4">
    <name type="scientific">Pseudoduganella umbonata</name>
    <dbReference type="NCBI Taxonomy" id="864828"/>
    <lineage>
        <taxon>Bacteria</taxon>
        <taxon>Pseudomonadati</taxon>
        <taxon>Pseudomonadota</taxon>
        <taxon>Betaproteobacteria</taxon>
        <taxon>Burkholderiales</taxon>
        <taxon>Oxalobacteraceae</taxon>
        <taxon>Telluria group</taxon>
        <taxon>Pseudoduganella</taxon>
    </lineage>
</organism>
<sequence length="245" mass="27623">MADLDIKERVLRRTTPVIINSYNQPTYLKNIVSKLREEDFSNIYVLDQASTNPELVNYLAALQQSGDAMPLLSAANKGPHEFFLSRLYDLFGGAPLIYTDPDLTWDRLAPNFLTRHFDIAHRYRIFKVGSALTIPAPHEAKPDLITKVDPSGPMSVAQFESRYWTTPIEADVYNAPIDTTMHLFIPAYYEAGKPLITGARLGGPGFELKHLPWFLSDPMPAEEYAFYLGSSTHTTWRSDQGQEPA</sequence>
<dbReference type="OrthoDB" id="9814604at2"/>
<accession>A0A4P8HU72</accession>
<reference evidence="2 3" key="1">
    <citation type="submission" date="2019-05" db="EMBL/GenBank/DDBJ databases">
        <title>Draft Genome Sequences of Six Type Strains of the Genus Massilia.</title>
        <authorList>
            <person name="Miess H."/>
            <person name="Frediansyhah A."/>
            <person name="Gross H."/>
        </authorList>
    </citation>
    <scope>NUCLEOTIDE SEQUENCE [LARGE SCALE GENOMIC DNA]</scope>
    <source>
        <strain evidence="2 3">DSMZ 26121</strain>
    </source>
</reference>
<dbReference type="Proteomes" id="UP000298763">
    <property type="component" value="Chromosome"/>
</dbReference>
<evidence type="ECO:0008006" key="5">
    <source>
        <dbReference type="Google" id="ProtNLM"/>
    </source>
</evidence>
<dbReference type="InterPro" id="IPR029044">
    <property type="entry name" value="Nucleotide-diphossugar_trans"/>
</dbReference>
<evidence type="ECO:0000313" key="4">
    <source>
        <dbReference type="Proteomes" id="UP000584325"/>
    </source>
</evidence>
<protein>
    <recommendedName>
        <fullName evidence="5">Glycosyltransferase</fullName>
    </recommendedName>
</protein>
<dbReference type="Proteomes" id="UP000584325">
    <property type="component" value="Unassembled WGS sequence"/>
</dbReference>
<keyword evidence="3" id="KW-1185">Reference proteome</keyword>
<evidence type="ECO:0000313" key="2">
    <source>
        <dbReference type="EMBL" id="QCP12288.1"/>
    </source>
</evidence>
<dbReference type="RefSeq" id="WP_137315124.1">
    <property type="nucleotide sequence ID" value="NZ_CP040017.1"/>
</dbReference>